<dbReference type="InterPro" id="IPR008928">
    <property type="entry name" value="6-hairpin_glycosidase_sf"/>
</dbReference>
<name>A0A1H1X9W7_9ACTN</name>
<dbReference type="STRING" id="630515.SAMN04489812_3983"/>
<dbReference type="SUPFAM" id="SSF48208">
    <property type="entry name" value="Six-hairpin glycosidases"/>
    <property type="match status" value="1"/>
</dbReference>
<dbReference type="InterPro" id="IPR006775">
    <property type="entry name" value="GH116_catalytic"/>
</dbReference>
<evidence type="ECO:0000259" key="1">
    <source>
        <dbReference type="Pfam" id="PF04685"/>
    </source>
</evidence>
<dbReference type="Gene3D" id="1.50.10.10">
    <property type="match status" value="1"/>
</dbReference>
<dbReference type="InterPro" id="IPR012341">
    <property type="entry name" value="6hp_glycosidase-like_sf"/>
</dbReference>
<dbReference type="InterPro" id="IPR052566">
    <property type="entry name" value="Non-lysos_glucosylceramidase"/>
</dbReference>
<organism evidence="3 4">
    <name type="scientific">Microlunatus soli</name>
    <dbReference type="NCBI Taxonomy" id="630515"/>
    <lineage>
        <taxon>Bacteria</taxon>
        <taxon>Bacillati</taxon>
        <taxon>Actinomycetota</taxon>
        <taxon>Actinomycetes</taxon>
        <taxon>Propionibacteriales</taxon>
        <taxon>Propionibacteriaceae</taxon>
        <taxon>Microlunatus</taxon>
    </lineage>
</organism>
<dbReference type="PANTHER" id="PTHR12654:SF0">
    <property type="entry name" value="NON-LYSOSOMAL GLUCOSYLCERAMIDASE"/>
    <property type="match status" value="1"/>
</dbReference>
<reference evidence="3 4" key="1">
    <citation type="submission" date="2016-10" db="EMBL/GenBank/DDBJ databases">
        <authorList>
            <person name="de Groot N.N."/>
        </authorList>
    </citation>
    <scope>NUCLEOTIDE SEQUENCE [LARGE SCALE GENOMIC DNA]</scope>
    <source>
        <strain evidence="3 4">DSM 21800</strain>
    </source>
</reference>
<evidence type="ECO:0000313" key="4">
    <source>
        <dbReference type="Proteomes" id="UP000199103"/>
    </source>
</evidence>
<evidence type="ECO:0000313" key="3">
    <source>
        <dbReference type="EMBL" id="SDT05860.1"/>
    </source>
</evidence>
<dbReference type="Pfam" id="PF12215">
    <property type="entry name" value="Glyco_hydr_116N"/>
    <property type="match status" value="1"/>
</dbReference>
<dbReference type="EMBL" id="LT629772">
    <property type="protein sequence ID" value="SDT05860.1"/>
    <property type="molecule type" value="Genomic_DNA"/>
</dbReference>
<dbReference type="InterPro" id="IPR024462">
    <property type="entry name" value="GH116_N"/>
</dbReference>
<feature type="domain" description="Glycosyl-hydrolase family 116 catalytic region" evidence="1">
    <location>
        <begin position="459"/>
        <end position="751"/>
    </location>
</feature>
<evidence type="ECO:0000259" key="2">
    <source>
        <dbReference type="Pfam" id="PF12215"/>
    </source>
</evidence>
<feature type="domain" description="Glycosyl-hydrolase family 116 N-terminal" evidence="2">
    <location>
        <begin position="27"/>
        <end position="331"/>
    </location>
</feature>
<sequence>MSNPTSRPPDWPVLRSYDADHLQRISLPIGGIGTGTIGLGGRGDFRDFEIGNRPGKGFRPDTGCVVVRTRAHDGPARALLAEGPLPIESYQGAFGSAAAHHGLPRFTDCRFDAAYPLGQVRLADDSFPLEVTVQGFNPFVIGDVQTSGLPVAVLRYRMTNTSDVAQHLTLAAAMSNFVGANGSADAAGGNRNTFRQQEQLAGFTMTAPELDADAEAAGEVSVALISPSGAEISHRTGWADLTWGSSLLDFWDDLLDDGNLEERESAAARPIGTIAAQCELAAGASTDITLLITWNFPNRRAWRSDGHAVGTYTDDVIGNAYSVLYPDSWQTAVDIAGRLDDLETATVDCVSTVLAADAPAEITEAALFNLSTLRSSTVFQSAAGDYYGWEGTADRSGSCHGTCSHVWGYEFASSLLFAPIAQSYRETQYQRATDGQGLMSFRAGLPIEQSQAWGRAAADGQMACLVHLYLDWQLSGDHDQLTRHWPAAKRTLEFCWIPGGWDADQDGVMEGVQHNTMDVEYYGPNPQMGSWYLAALRACEEMATAMADPEFAATCRRLFDNGSRWLDDNLFNGSYYVHQVRPVDDPSAIADGLRLPGMGSAGTRNPELQLGDGCLVDQLVGQYASTLVGLGDLLDPDHVRSAWRAVHDRNFQHGFVHHFNPMRSFVLGDESAVLMCTYDEGKRPERPFPYYNEVMTGFEHTAATGLLQVGAADEAREIIGAIRARYDGARRNPFDEAECGHHYARAMASWSAYATWNRTSYSGLDRTLTVGRPDQRSFWSTGTAFGDWDPETGTVRVVGGELPIRRLLLGDREHQAPQAVLKAGEQWTVDGPSPR</sequence>
<dbReference type="GO" id="GO:0008422">
    <property type="term" value="F:beta-glucosidase activity"/>
    <property type="evidence" value="ECO:0007669"/>
    <property type="project" value="TreeGrafter"/>
</dbReference>
<dbReference type="AlphaFoldDB" id="A0A1H1X9W7"/>
<proteinExistence type="predicted"/>
<dbReference type="Proteomes" id="UP000199103">
    <property type="component" value="Chromosome I"/>
</dbReference>
<dbReference type="RefSeq" id="WP_172836187.1">
    <property type="nucleotide sequence ID" value="NZ_LT629772.1"/>
</dbReference>
<dbReference type="Pfam" id="PF04685">
    <property type="entry name" value="DUF608"/>
    <property type="match status" value="1"/>
</dbReference>
<gene>
    <name evidence="3" type="ORF">SAMN04489812_3983</name>
</gene>
<keyword evidence="4" id="KW-1185">Reference proteome</keyword>
<accession>A0A1H1X9W7</accession>
<protein>
    <submittedName>
        <fullName evidence="3">Uncharacterized protein, contains GBA2_N and DUF608 domains</fullName>
    </submittedName>
</protein>
<dbReference type="PANTHER" id="PTHR12654">
    <property type="entry name" value="BILE ACID BETA-GLUCOSIDASE-RELATED"/>
    <property type="match status" value="1"/>
</dbReference>
<dbReference type="GO" id="GO:0005975">
    <property type="term" value="P:carbohydrate metabolic process"/>
    <property type="evidence" value="ECO:0007669"/>
    <property type="project" value="InterPro"/>
</dbReference>